<dbReference type="InterPro" id="IPR007696">
    <property type="entry name" value="DNA_mismatch_repair_MutS_core"/>
</dbReference>
<dbReference type="Proteomes" id="UP001497600">
    <property type="component" value="Chromosome C"/>
</dbReference>
<dbReference type="InterPro" id="IPR036187">
    <property type="entry name" value="DNA_mismatch_repair_MutS_sf"/>
</dbReference>
<dbReference type="InterPro" id="IPR036678">
    <property type="entry name" value="MutS_con_dom_sf"/>
</dbReference>
<evidence type="ECO:0000256" key="6">
    <source>
        <dbReference type="ARBA" id="ARBA00023125"/>
    </source>
</evidence>
<dbReference type="PIRSF" id="PIRSF005813">
    <property type="entry name" value="MSH2"/>
    <property type="match status" value="1"/>
</dbReference>
<keyword evidence="12" id="KW-1185">Reference proteome</keyword>
<protein>
    <submittedName>
        <fullName evidence="11">DNA mismatch repair protein Msh2p</fullName>
    </submittedName>
</protein>
<name>A0ABP0EBD8_9ASCO</name>
<dbReference type="InterPro" id="IPR007695">
    <property type="entry name" value="DNA_mismatch_repair_MutS-lik_N"/>
</dbReference>
<keyword evidence="6 9" id="KW-0238">DNA-binding</keyword>
<evidence type="ECO:0000256" key="7">
    <source>
        <dbReference type="ARBA" id="ARBA00023204"/>
    </source>
</evidence>
<dbReference type="PANTHER" id="PTHR11361:SF35">
    <property type="entry name" value="DNA MISMATCH REPAIR PROTEIN MSH2"/>
    <property type="match status" value="1"/>
</dbReference>
<accession>A0ABP0EBD8</accession>
<comment type="subcellular location">
    <subcellularLocation>
        <location evidence="1">Nucleus</location>
    </subcellularLocation>
</comment>
<keyword evidence="5" id="KW-0067">ATP-binding</keyword>
<dbReference type="SMART" id="SM00533">
    <property type="entry name" value="MUTSd"/>
    <property type="match status" value="1"/>
</dbReference>
<evidence type="ECO:0000256" key="9">
    <source>
        <dbReference type="RuleBase" id="RU003756"/>
    </source>
</evidence>
<dbReference type="InterPro" id="IPR016151">
    <property type="entry name" value="DNA_mismatch_repair_MutS_N"/>
</dbReference>
<keyword evidence="8" id="KW-0539">Nucleus</keyword>
<dbReference type="Gene3D" id="3.30.420.110">
    <property type="entry name" value="MutS, connector domain"/>
    <property type="match status" value="1"/>
</dbReference>
<dbReference type="InterPro" id="IPR045076">
    <property type="entry name" value="MutS"/>
</dbReference>
<evidence type="ECO:0000256" key="3">
    <source>
        <dbReference type="ARBA" id="ARBA00022741"/>
    </source>
</evidence>
<dbReference type="Gene3D" id="3.40.50.300">
    <property type="entry name" value="P-loop containing nucleotide triphosphate hydrolases"/>
    <property type="match status" value="1"/>
</dbReference>
<feature type="domain" description="DNA mismatch repair proteins mutS family" evidence="10">
    <location>
        <begin position="811"/>
        <end position="827"/>
    </location>
</feature>
<keyword evidence="3 9" id="KW-0547">Nucleotide-binding</keyword>
<evidence type="ECO:0000256" key="5">
    <source>
        <dbReference type="ARBA" id="ARBA00022840"/>
    </source>
</evidence>
<keyword evidence="7 9" id="KW-0234">DNA repair</keyword>
<dbReference type="Pfam" id="PF05192">
    <property type="entry name" value="MutS_III"/>
    <property type="match status" value="1"/>
</dbReference>
<comment type="function">
    <text evidence="9">Component of the post-replicative DNA mismatch repair system (MMR).</text>
</comment>
<dbReference type="EMBL" id="OZ004255">
    <property type="protein sequence ID" value="CAK7901131.1"/>
    <property type="molecule type" value="Genomic_DNA"/>
</dbReference>
<comment type="similarity">
    <text evidence="2 9">Belongs to the DNA mismatch repair MutS family.</text>
</comment>
<dbReference type="InterPro" id="IPR007860">
    <property type="entry name" value="DNA_mmatch_repair_MutS_con_dom"/>
</dbReference>
<dbReference type="PANTHER" id="PTHR11361">
    <property type="entry name" value="DNA MISMATCH REPAIR PROTEIN MUTS FAMILY MEMBER"/>
    <property type="match status" value="1"/>
</dbReference>
<dbReference type="Pfam" id="PF00488">
    <property type="entry name" value="MutS_V"/>
    <property type="match status" value="1"/>
</dbReference>
<dbReference type="InterPro" id="IPR011184">
    <property type="entry name" value="DNA_mismatch_repair_Msh2"/>
</dbReference>
<dbReference type="InterPro" id="IPR007861">
    <property type="entry name" value="DNA_mismatch_repair_MutS_clamp"/>
</dbReference>
<gene>
    <name evidence="11" type="primary">MSH2</name>
    <name evidence="11" type="ORF">CAAN4_C10572</name>
</gene>
<dbReference type="InterPro" id="IPR027417">
    <property type="entry name" value="P-loop_NTPase"/>
</dbReference>
<dbReference type="Pfam" id="PF01624">
    <property type="entry name" value="MutS_I"/>
    <property type="match status" value="1"/>
</dbReference>
<sequence>MSSTQPLLKFSDTGDERSYFRKYCALPTRDASTFRVIDHNNKDYFTVINEDADLIADSVYKTSSVVKTSAAQKYRYVTISPQVFTNTVLRLLLIDRNMRVEIYSHKTFELLVQATPANYERLSAEYGVNLDAMQPSYTSPIVASIKLSTVAGGVKKFGCCFVDVSGKKMHVTEFVDNEVFSNLESLILQVGIKEVVMVGSGAGAAGASADSGPVDVELAKIVQVLDKTDVVVTFVKNSIFNGKDIEQDLGKLIEMKENQNIELVLGSRGINSVEYGQSLACCAALISYLELLQDGEAQGSYTIDKYDLGAYMKLDSSTVKALNVFASAGSASGAGPGNANTGSASTISSIFELLNKCKTAAGSRLLSQWLKQPLTSHVAITERQLLVQQLIDDTSLRVYITKDFLPQVPDVKRLVKKINMGIKRASSNENKKLEDVVRLYQLVVALPELVSVLKSTVEEETTASDSSSSSSALIKEYWLSPIEQFYESLVKLQELVETTVDLSPLSNGSSSLFNDFNIKPEFDESLITINDKLTATVDKIKECHSEVGDDLCIDTEKKLKLENHAQHGWCFRVTRGDSAILRNSSSSSKKYIELQTVKAGIFFTTKELRTLSQQYQDFSSEYNSKQKELIKEILVITLTYQNVLNQLAMVLAHMDVLAGFAHAAIFAAIPYVKPILHPLAASDDKSGPEFEARKLKLDAARHPILEVQDDINFIANDVRLGRNSEEKPFNIITGPNMGGKSTYIRQIGVISLMAQVGSFVPVDESSEPELPIFDAILSRIGAGDSQLKGLSTFMIEMLETSSILSTATHNSLIIIDELGRGTSTYDGFGLAWSISEHLITEMQCFTLFATHFHELTQLAAKYTNQVENLHVVAHVEEGAEAASNDDDITLMYRVEPGISDKSFGIHVAELVKFPQKIVNMAKRKVSELESTTDDSIIENKKSKCSAEEVATGVDQLKAILKKWRSMAAGKSADDAVEVLRKLVSEEYKDTIKEDKFISEVLGML</sequence>
<evidence type="ECO:0000256" key="2">
    <source>
        <dbReference type="ARBA" id="ARBA00006271"/>
    </source>
</evidence>
<dbReference type="Pfam" id="PF05188">
    <property type="entry name" value="MutS_II"/>
    <property type="match status" value="1"/>
</dbReference>
<reference evidence="11 12" key="1">
    <citation type="submission" date="2024-01" db="EMBL/GenBank/DDBJ databases">
        <authorList>
            <consortium name="Genoscope - CEA"/>
            <person name="William W."/>
        </authorList>
    </citation>
    <scope>NUCLEOTIDE SEQUENCE [LARGE SCALE GENOMIC DNA]</scope>
    <source>
        <strain evidence="11 12">29B2s-10</strain>
    </source>
</reference>
<evidence type="ECO:0000256" key="4">
    <source>
        <dbReference type="ARBA" id="ARBA00022763"/>
    </source>
</evidence>
<dbReference type="SUPFAM" id="SSF53150">
    <property type="entry name" value="DNA repair protein MutS, domain II"/>
    <property type="match status" value="1"/>
</dbReference>
<dbReference type="InterPro" id="IPR000432">
    <property type="entry name" value="DNA_mismatch_repair_MutS_C"/>
</dbReference>
<evidence type="ECO:0000256" key="8">
    <source>
        <dbReference type="ARBA" id="ARBA00023242"/>
    </source>
</evidence>
<proteinExistence type="inferred from homology"/>
<dbReference type="SMART" id="SM00534">
    <property type="entry name" value="MUTSac"/>
    <property type="match status" value="1"/>
</dbReference>
<evidence type="ECO:0000313" key="12">
    <source>
        <dbReference type="Proteomes" id="UP001497600"/>
    </source>
</evidence>
<dbReference type="PROSITE" id="PS00486">
    <property type="entry name" value="DNA_MISMATCH_REPAIR_2"/>
    <property type="match status" value="1"/>
</dbReference>
<dbReference type="SUPFAM" id="SSF52540">
    <property type="entry name" value="P-loop containing nucleoside triphosphate hydrolases"/>
    <property type="match status" value="1"/>
</dbReference>
<dbReference type="SUPFAM" id="SSF48334">
    <property type="entry name" value="DNA repair protein MutS, domain III"/>
    <property type="match status" value="1"/>
</dbReference>
<evidence type="ECO:0000259" key="10">
    <source>
        <dbReference type="PROSITE" id="PS00486"/>
    </source>
</evidence>
<dbReference type="Gene3D" id="3.40.1170.10">
    <property type="entry name" value="DNA repair protein MutS, domain I"/>
    <property type="match status" value="1"/>
</dbReference>
<evidence type="ECO:0000256" key="1">
    <source>
        <dbReference type="ARBA" id="ARBA00004123"/>
    </source>
</evidence>
<keyword evidence="4 9" id="KW-0227">DNA damage</keyword>
<evidence type="ECO:0000313" key="11">
    <source>
        <dbReference type="EMBL" id="CAK7901131.1"/>
    </source>
</evidence>
<dbReference type="Pfam" id="PF05190">
    <property type="entry name" value="MutS_IV"/>
    <property type="match status" value="1"/>
</dbReference>
<organism evidence="11 12">
    <name type="scientific">[Candida] anglica</name>
    <dbReference type="NCBI Taxonomy" id="148631"/>
    <lineage>
        <taxon>Eukaryota</taxon>
        <taxon>Fungi</taxon>
        <taxon>Dikarya</taxon>
        <taxon>Ascomycota</taxon>
        <taxon>Saccharomycotina</taxon>
        <taxon>Pichiomycetes</taxon>
        <taxon>Debaryomycetaceae</taxon>
        <taxon>Kurtzmaniella</taxon>
    </lineage>
</organism>
<dbReference type="Gene3D" id="1.10.1420.10">
    <property type="match status" value="2"/>
</dbReference>